<dbReference type="InterPro" id="IPR027417">
    <property type="entry name" value="P-loop_NTPase"/>
</dbReference>
<name>A0A1W9KPA9_9BURK</name>
<dbReference type="GO" id="GO:0005524">
    <property type="term" value="F:ATP binding"/>
    <property type="evidence" value="ECO:0007669"/>
    <property type="project" value="UniProtKB-KW"/>
</dbReference>
<keyword evidence="1" id="KW-0547">Nucleotide-binding</keyword>
<sequence>MVNTNSAEKSEMLSDVVTISRQFLRSVRIDTDLGREDALQGYVCQPTAQSLIENMARQVKETRQRAFTWTGPYGGGKSSLALLLCSLVSSNKTLRDRAFEMLSPAKSSPTNSVFAANGSGWLVVPMVGKRAKVQDELATALALAQGVTTRKKKVLTNSDVIGELVNASENHSQGVLVVIDEMGKLLEAASHEGGDLHFFQDLAEAASRSTGKLIVVGILHQSFEAYASRLGREARDEWAKVQGRFIDMPMVAAVDEVVELVGRAIETEQSIDKGNGPQIATTVTHAIIGRRPITPISITAATQRCWPLHPVVATLLGPISRRRFSQNERSTFGFLASREPVGFMEFLESTPAVDAPMYTPARYWDYLKANLDQAILASPDGHRWAVAAEAVERAETKGTRIHIELTKSVALIELFRGGSGLVPEVAVLNSCIPEASAEEAKAILHDLISWKILIERKHLSAFGVFSGSDFDIEGAINKSVGELGSPDLQQLSALMDMQPILAKRVYSETGTMRWFNRKLVRFGDLERAVENFKPEKGSAGTFLLCLPEPEVGAAKIRSRLKGLSDQPRDAGFVLGVPENADRITELGVELFACEHVFKTRTELDGDSVARKELLGRIGALRSSLEDELSDAYSMSKWYWQGALQNAIASESISNIASKIAQEIYHTSPRLNNELINRERPSSNSNRARKDLMYRMLSHPNVKDMGYAGYPADKGLYVSILKQCGLHRERNGHFSFGEPYYINPHDLAMHRLWAATVSFVLQNGASRKASEIYELWAMPPYGLRQGVMPVLALAFFLANRSTLALYLNGAFTSELTEVVIDEWLLDPTCVSFSYVSASSDQTAYLKAIATCVPGHLANKRADDPLEVARSLVALVVSLPNWTKRTNSISKDAQAIRAMLLKASDPIKVLFSDLPTLLGEKSLVELSTKLSAVVDEFGTSYQKVLADVKTSLLQALDQIDGDFKQLKCRALVVKGIAGEFRLEAFVTRLESFDGTNGAIESLISLATSKVPAQFVDRDIDVAMLQLASWAHDFRRAETIAPLRGRPSSRRAIGVVFGGGMGLEASASIDIDAKDSAMVSQLASKLIADLQTQSHEVALAALAEAGALLLQTKQSEEI</sequence>
<reference evidence="1 2" key="1">
    <citation type="submission" date="2017-01" db="EMBL/GenBank/DDBJ databases">
        <title>Novel large sulfur bacteria in the metagenomes of groundwater-fed chemosynthetic microbial mats in the Lake Huron basin.</title>
        <authorList>
            <person name="Sharrar A.M."/>
            <person name="Flood B.E."/>
            <person name="Bailey J.V."/>
            <person name="Jones D.S."/>
            <person name="Biddanda B."/>
            <person name="Ruberg S.A."/>
            <person name="Marcus D.N."/>
            <person name="Dick G.J."/>
        </authorList>
    </citation>
    <scope>NUCLEOTIDE SEQUENCE [LARGE SCALE GENOMIC DNA]</scope>
    <source>
        <strain evidence="1">A7</strain>
    </source>
</reference>
<dbReference type="EMBL" id="MTEI01000026">
    <property type="protein sequence ID" value="OQW85983.1"/>
    <property type="molecule type" value="Genomic_DNA"/>
</dbReference>
<gene>
    <name evidence="1" type="ORF">BWK72_19470</name>
</gene>
<dbReference type="Gene3D" id="3.40.50.300">
    <property type="entry name" value="P-loop containing nucleotide triphosphate hydrolases"/>
    <property type="match status" value="1"/>
</dbReference>
<organism evidence="1 2">
    <name type="scientific">Rhodoferax ferrireducens</name>
    <dbReference type="NCBI Taxonomy" id="192843"/>
    <lineage>
        <taxon>Bacteria</taxon>
        <taxon>Pseudomonadati</taxon>
        <taxon>Pseudomonadota</taxon>
        <taxon>Betaproteobacteria</taxon>
        <taxon>Burkholderiales</taxon>
        <taxon>Comamonadaceae</taxon>
        <taxon>Rhodoferax</taxon>
    </lineage>
</organism>
<evidence type="ECO:0000313" key="2">
    <source>
        <dbReference type="Proteomes" id="UP000192505"/>
    </source>
</evidence>
<comment type="caution">
    <text evidence="1">The sequence shown here is derived from an EMBL/GenBank/DDBJ whole genome shotgun (WGS) entry which is preliminary data.</text>
</comment>
<protein>
    <submittedName>
        <fullName evidence="1">ATP-binding protein</fullName>
    </submittedName>
</protein>
<keyword evidence="1" id="KW-0067">ATP-binding</keyword>
<dbReference type="AlphaFoldDB" id="A0A1W9KPA9"/>
<proteinExistence type="predicted"/>
<evidence type="ECO:0000313" key="1">
    <source>
        <dbReference type="EMBL" id="OQW85983.1"/>
    </source>
</evidence>
<accession>A0A1W9KPA9</accession>
<dbReference type="Proteomes" id="UP000192505">
    <property type="component" value="Unassembled WGS sequence"/>
</dbReference>